<dbReference type="EMBL" id="KV427698">
    <property type="protein sequence ID" value="KZT00072.1"/>
    <property type="molecule type" value="Genomic_DNA"/>
</dbReference>
<dbReference type="Proteomes" id="UP000076871">
    <property type="component" value="Unassembled WGS sequence"/>
</dbReference>
<dbReference type="PROSITE" id="PS51257">
    <property type="entry name" value="PROKAR_LIPOPROTEIN"/>
    <property type="match status" value="1"/>
</dbReference>
<reference evidence="1 2" key="1">
    <citation type="journal article" date="2016" name="Mol. Biol. Evol.">
        <title>Comparative Genomics of Early-Diverging Mushroom-Forming Fungi Provides Insights into the Origins of Lignocellulose Decay Capabilities.</title>
        <authorList>
            <person name="Nagy L.G."/>
            <person name="Riley R."/>
            <person name="Tritt A."/>
            <person name="Adam C."/>
            <person name="Daum C."/>
            <person name="Floudas D."/>
            <person name="Sun H."/>
            <person name="Yadav J.S."/>
            <person name="Pangilinan J."/>
            <person name="Larsson K.H."/>
            <person name="Matsuura K."/>
            <person name="Barry K."/>
            <person name="Labutti K."/>
            <person name="Kuo R."/>
            <person name="Ohm R.A."/>
            <person name="Bhattacharya S.S."/>
            <person name="Shirouzu T."/>
            <person name="Yoshinaga Y."/>
            <person name="Martin F.M."/>
            <person name="Grigoriev I.V."/>
            <person name="Hibbett D.S."/>
        </authorList>
    </citation>
    <scope>NUCLEOTIDE SEQUENCE [LARGE SCALE GENOMIC DNA]</scope>
    <source>
        <strain evidence="1 2">93-53</strain>
    </source>
</reference>
<evidence type="ECO:0000313" key="2">
    <source>
        <dbReference type="Proteomes" id="UP000076871"/>
    </source>
</evidence>
<dbReference type="AlphaFoldDB" id="A0A165B1U1"/>
<accession>A0A165B1U1</accession>
<dbReference type="InParanoid" id="A0A165B1U1"/>
<protein>
    <submittedName>
        <fullName evidence="1">Uncharacterized protein</fullName>
    </submittedName>
</protein>
<name>A0A165B1U1_9APHY</name>
<evidence type="ECO:0000313" key="1">
    <source>
        <dbReference type="EMBL" id="KZT00072.1"/>
    </source>
</evidence>
<proteinExistence type="predicted"/>
<keyword evidence="2" id="KW-1185">Reference proteome</keyword>
<dbReference type="RefSeq" id="XP_040757812.1">
    <property type="nucleotide sequence ID" value="XM_040903017.1"/>
</dbReference>
<gene>
    <name evidence="1" type="ORF">LAESUDRAFT_575813</name>
</gene>
<sequence>MQCRDLIIVTSSQALSSSSACRDLSIPSSLPKSAYIAFPEPNTMTQGHSGYQNARWMSTSRPFWRKRGARDLPIQGRQLIGRALAHTVIDTAVQAVQTSSYSYPDSIRRSCCPHMFTTACVPTPSCINS</sequence>
<dbReference type="GeneID" id="63820048"/>
<organism evidence="1 2">
    <name type="scientific">Laetiporus sulphureus 93-53</name>
    <dbReference type="NCBI Taxonomy" id="1314785"/>
    <lineage>
        <taxon>Eukaryota</taxon>
        <taxon>Fungi</taxon>
        <taxon>Dikarya</taxon>
        <taxon>Basidiomycota</taxon>
        <taxon>Agaricomycotina</taxon>
        <taxon>Agaricomycetes</taxon>
        <taxon>Polyporales</taxon>
        <taxon>Laetiporus</taxon>
    </lineage>
</organism>